<evidence type="ECO:0000256" key="1">
    <source>
        <dbReference type="SAM" id="MobiDB-lite"/>
    </source>
</evidence>
<feature type="region of interest" description="Disordered" evidence="1">
    <location>
        <begin position="1"/>
        <end position="25"/>
    </location>
</feature>
<accession>A0A919A0E0</accession>
<organism evidence="2 3">
    <name type="scientific">Streptomyces longispororuber</name>
    <dbReference type="NCBI Taxonomy" id="68230"/>
    <lineage>
        <taxon>Bacteria</taxon>
        <taxon>Bacillati</taxon>
        <taxon>Actinomycetota</taxon>
        <taxon>Actinomycetes</taxon>
        <taxon>Kitasatosporales</taxon>
        <taxon>Streptomycetaceae</taxon>
        <taxon>Streptomyces</taxon>
    </lineage>
</organism>
<dbReference type="AlphaFoldDB" id="A0A919A0E0"/>
<reference evidence="2" key="2">
    <citation type="submission" date="2020-09" db="EMBL/GenBank/DDBJ databases">
        <authorList>
            <person name="Sun Q."/>
            <person name="Ohkuma M."/>
        </authorList>
    </citation>
    <scope>NUCLEOTIDE SEQUENCE</scope>
    <source>
        <strain evidence="2">JCM 4784</strain>
    </source>
</reference>
<protein>
    <submittedName>
        <fullName evidence="2">Uncharacterized protein</fullName>
    </submittedName>
</protein>
<feature type="compositionally biased region" description="Basic and acidic residues" evidence="1">
    <location>
        <begin position="91"/>
        <end position="102"/>
    </location>
</feature>
<dbReference type="EMBL" id="BNBT01000121">
    <property type="protein sequence ID" value="GHE82092.1"/>
    <property type="molecule type" value="Genomic_DNA"/>
</dbReference>
<evidence type="ECO:0000313" key="3">
    <source>
        <dbReference type="Proteomes" id="UP000608024"/>
    </source>
</evidence>
<evidence type="ECO:0000313" key="2">
    <source>
        <dbReference type="EMBL" id="GHE82092.1"/>
    </source>
</evidence>
<dbReference type="Proteomes" id="UP000608024">
    <property type="component" value="Unassembled WGS sequence"/>
</dbReference>
<proteinExistence type="predicted"/>
<feature type="region of interest" description="Disordered" evidence="1">
    <location>
        <begin position="40"/>
        <end position="102"/>
    </location>
</feature>
<sequence length="102" mass="10710">MPSPRDRVGTAGTRSAPVYDRPPPALPVRGLVPYGLSAYGVTRGSGGTRRHGATRVTRSPGGAWRLGATRPCRRARVPVTGQGGSAPARPRPREKCRSPPSS</sequence>
<keyword evidence="3" id="KW-1185">Reference proteome</keyword>
<gene>
    <name evidence="2" type="ORF">GCM10018785_57730</name>
</gene>
<reference evidence="2" key="1">
    <citation type="journal article" date="2014" name="Int. J. Syst. Evol. Microbiol.">
        <title>Complete genome sequence of Corynebacterium casei LMG S-19264T (=DSM 44701T), isolated from a smear-ripened cheese.</title>
        <authorList>
            <consortium name="US DOE Joint Genome Institute (JGI-PGF)"/>
            <person name="Walter F."/>
            <person name="Albersmeier A."/>
            <person name="Kalinowski J."/>
            <person name="Ruckert C."/>
        </authorList>
    </citation>
    <scope>NUCLEOTIDE SEQUENCE</scope>
    <source>
        <strain evidence="2">JCM 4784</strain>
    </source>
</reference>
<comment type="caution">
    <text evidence="2">The sequence shown here is derived from an EMBL/GenBank/DDBJ whole genome shotgun (WGS) entry which is preliminary data.</text>
</comment>
<name>A0A919A0E0_9ACTN</name>